<comment type="function">
    <text evidence="2">Component of the dihydroxyacetone kinase complex, which is responsible for the phosphoenolpyruvate (PEP)-dependent phosphorylation of dihydroxyacetone. DhaM serves as the phosphoryl donor. Is phosphorylated by phosphoenolpyruvate in an EI- and HPr-dependent reaction, and a phosphorelay system on histidine residues finally leads to phosphoryl transfer to DhaL and dihydroxyacetone.</text>
</comment>
<protein>
    <recommendedName>
        <fullName evidence="3">phosphoenolpyruvate--glycerone phosphotransferase</fullName>
        <ecNumber evidence="3">2.7.1.121</ecNumber>
    </recommendedName>
</protein>
<comment type="subunit">
    <text evidence="5">Homodimer. The dihydroxyacetone kinase complex is composed of a homodimer of DhaM, a homodimer of DhaK and the subunit DhaL.</text>
</comment>
<keyword evidence="4" id="KW-0808">Transferase</keyword>
<dbReference type="InterPro" id="IPR039643">
    <property type="entry name" value="DhaM"/>
</dbReference>
<evidence type="ECO:0000256" key="5">
    <source>
        <dbReference type="ARBA" id="ARBA00046577"/>
    </source>
</evidence>
<dbReference type="InterPro" id="IPR036662">
    <property type="entry name" value="PTS_EIIA_man-typ_sf"/>
</dbReference>
<dbReference type="AlphaFoldDB" id="A0A0L6TY77"/>
<dbReference type="EC" id="2.7.1.121" evidence="3"/>
<keyword evidence="8" id="KW-1185">Reference proteome</keyword>
<dbReference type="PANTHER" id="PTHR38594:SF1">
    <property type="entry name" value="PEP-DEPENDENT DIHYDROXYACETONE KINASE, PHOSPHORYL DONOR SUBUNIT DHAM"/>
    <property type="match status" value="1"/>
</dbReference>
<evidence type="ECO:0000313" key="7">
    <source>
        <dbReference type="EMBL" id="KNZ41216.1"/>
    </source>
</evidence>
<dbReference type="InterPro" id="IPR012844">
    <property type="entry name" value="DhaM_N"/>
</dbReference>
<evidence type="ECO:0000259" key="6">
    <source>
        <dbReference type="PROSITE" id="PS51096"/>
    </source>
</evidence>
<dbReference type="GO" id="GO:0047324">
    <property type="term" value="F:phosphoenolpyruvate-glycerone phosphotransferase activity"/>
    <property type="evidence" value="ECO:0007669"/>
    <property type="project" value="UniProtKB-EC"/>
</dbReference>
<name>A0A0L6TY77_9FIRM</name>
<dbReference type="GO" id="GO:0019563">
    <property type="term" value="P:glycerol catabolic process"/>
    <property type="evidence" value="ECO:0007669"/>
    <property type="project" value="InterPro"/>
</dbReference>
<dbReference type="SUPFAM" id="SSF53062">
    <property type="entry name" value="PTS system fructose IIA component-like"/>
    <property type="match status" value="1"/>
</dbReference>
<evidence type="ECO:0000256" key="1">
    <source>
        <dbReference type="ARBA" id="ARBA00001113"/>
    </source>
</evidence>
<dbReference type="GO" id="GO:0016020">
    <property type="term" value="C:membrane"/>
    <property type="evidence" value="ECO:0007669"/>
    <property type="project" value="InterPro"/>
</dbReference>
<dbReference type="InterPro" id="IPR004701">
    <property type="entry name" value="PTS_EIIA_man-typ"/>
</dbReference>
<dbReference type="RefSeq" id="WP_050740810.1">
    <property type="nucleotide sequence ID" value="NZ_LGYO01000033.1"/>
</dbReference>
<dbReference type="NCBIfam" id="TIGR02364">
    <property type="entry name" value="dha_pts"/>
    <property type="match status" value="1"/>
</dbReference>
<dbReference type="Gene3D" id="3.40.50.510">
    <property type="entry name" value="Phosphotransferase system, mannose-type IIA component"/>
    <property type="match status" value="1"/>
</dbReference>
<dbReference type="PROSITE" id="PS51096">
    <property type="entry name" value="PTS_EIIA_TYPE_4"/>
    <property type="match status" value="1"/>
</dbReference>
<evidence type="ECO:0000313" key="8">
    <source>
        <dbReference type="Proteomes" id="UP000036873"/>
    </source>
</evidence>
<dbReference type="GO" id="GO:0009401">
    <property type="term" value="P:phosphoenolpyruvate-dependent sugar phosphotransferase system"/>
    <property type="evidence" value="ECO:0007669"/>
    <property type="project" value="InterPro"/>
</dbReference>
<dbReference type="STRING" id="52689.AKG39_12895"/>
<accession>A0A0L6TY77</accession>
<dbReference type="Proteomes" id="UP000036873">
    <property type="component" value="Unassembled WGS sequence"/>
</dbReference>
<proteinExistence type="predicted"/>
<dbReference type="PATRIC" id="fig|52689.4.peg.1942"/>
<feature type="domain" description="PTS EIIA type-4" evidence="6">
    <location>
        <begin position="1"/>
        <end position="125"/>
    </location>
</feature>
<sequence>MVGIVVVSHSQKIAEGAKELAHQMAPDAQIAAAGGMHNGEIGTDVAKITEAIQSVLSDDGVVIVVDLGSAIMSSEMAIEMIPDNKKIIIVDSPIIEGTIFGAVESTIGSPLEKVIEVLKAAKNYKKF</sequence>
<gene>
    <name evidence="7" type="ORF">AKG39_12895</name>
</gene>
<evidence type="ECO:0000256" key="3">
    <source>
        <dbReference type="ARBA" id="ARBA00012095"/>
    </source>
</evidence>
<dbReference type="OrthoDB" id="7065393at2"/>
<organism evidence="7 8">
    <name type="scientific">Acetobacterium bakii</name>
    <dbReference type="NCBI Taxonomy" id="52689"/>
    <lineage>
        <taxon>Bacteria</taxon>
        <taxon>Bacillati</taxon>
        <taxon>Bacillota</taxon>
        <taxon>Clostridia</taxon>
        <taxon>Eubacteriales</taxon>
        <taxon>Eubacteriaceae</taxon>
        <taxon>Acetobacterium</taxon>
    </lineage>
</organism>
<reference evidence="8" key="1">
    <citation type="submission" date="2015-07" db="EMBL/GenBank/DDBJ databases">
        <title>Draft genome sequence of Acetobacterium bakii DSM 8293, a potential psychrophilic chemical producer through syngas fermentation.</title>
        <authorList>
            <person name="Song Y."/>
            <person name="Hwang S."/>
            <person name="Cho B.-K."/>
        </authorList>
    </citation>
    <scope>NUCLEOTIDE SEQUENCE [LARGE SCALE GENOMIC DNA]</scope>
    <source>
        <strain evidence="8">DSM 8239</strain>
    </source>
</reference>
<comment type="catalytic activity">
    <reaction evidence="1">
        <text>dihydroxyacetone + phosphoenolpyruvate = dihydroxyacetone phosphate + pyruvate</text>
        <dbReference type="Rhea" id="RHEA:18381"/>
        <dbReference type="ChEBI" id="CHEBI:15361"/>
        <dbReference type="ChEBI" id="CHEBI:16016"/>
        <dbReference type="ChEBI" id="CHEBI:57642"/>
        <dbReference type="ChEBI" id="CHEBI:58702"/>
        <dbReference type="EC" id="2.7.1.121"/>
    </reaction>
</comment>
<evidence type="ECO:0000256" key="4">
    <source>
        <dbReference type="ARBA" id="ARBA00022679"/>
    </source>
</evidence>
<dbReference type="PANTHER" id="PTHR38594">
    <property type="entry name" value="PEP-DEPENDENT DIHYDROXYACETONE KINASE, PHOSPHORYL DONOR SUBUNIT DHAM"/>
    <property type="match status" value="1"/>
</dbReference>
<evidence type="ECO:0000256" key="2">
    <source>
        <dbReference type="ARBA" id="ARBA00002788"/>
    </source>
</evidence>
<dbReference type="EMBL" id="LGYO01000033">
    <property type="protein sequence ID" value="KNZ41216.1"/>
    <property type="molecule type" value="Genomic_DNA"/>
</dbReference>
<dbReference type="Pfam" id="PF03610">
    <property type="entry name" value="EIIA-man"/>
    <property type="match status" value="1"/>
</dbReference>
<comment type="caution">
    <text evidence="7">The sequence shown here is derived from an EMBL/GenBank/DDBJ whole genome shotgun (WGS) entry which is preliminary data.</text>
</comment>